<organism evidence="2 3">
    <name type="scientific">Georgenia halophila</name>
    <dbReference type="NCBI Taxonomy" id="620889"/>
    <lineage>
        <taxon>Bacteria</taxon>
        <taxon>Bacillati</taxon>
        <taxon>Actinomycetota</taxon>
        <taxon>Actinomycetes</taxon>
        <taxon>Micrococcales</taxon>
        <taxon>Bogoriellaceae</taxon>
        <taxon>Georgenia</taxon>
    </lineage>
</organism>
<keyword evidence="2" id="KW-0378">Hydrolase</keyword>
<feature type="transmembrane region" description="Helical" evidence="1">
    <location>
        <begin position="26"/>
        <end position="48"/>
    </location>
</feature>
<dbReference type="EMBL" id="BAABGN010000013">
    <property type="protein sequence ID" value="GAA4433365.1"/>
    <property type="molecule type" value="Genomic_DNA"/>
</dbReference>
<feature type="transmembrane region" description="Helical" evidence="1">
    <location>
        <begin position="54"/>
        <end position="77"/>
    </location>
</feature>
<proteinExistence type="predicted"/>
<keyword evidence="2" id="KW-0645">Protease</keyword>
<evidence type="ECO:0000313" key="2">
    <source>
        <dbReference type="EMBL" id="GAA4433365.1"/>
    </source>
</evidence>
<feature type="transmembrane region" description="Helical" evidence="1">
    <location>
        <begin position="86"/>
        <end position="106"/>
    </location>
</feature>
<accession>A0ABP8LQE6</accession>
<feature type="transmembrane region" description="Helical" evidence="1">
    <location>
        <begin position="259"/>
        <end position="279"/>
    </location>
</feature>
<dbReference type="Pfam" id="PF13367">
    <property type="entry name" value="PrsW-protease"/>
    <property type="match status" value="1"/>
</dbReference>
<name>A0ABP8LQE6_9MICO</name>
<dbReference type="PANTHER" id="PTHR36844:SF1">
    <property type="entry name" value="PROTEASE PRSW"/>
    <property type="match status" value="1"/>
</dbReference>
<evidence type="ECO:0000256" key="1">
    <source>
        <dbReference type="SAM" id="Phobius"/>
    </source>
</evidence>
<keyword evidence="1" id="KW-0812">Transmembrane</keyword>
<keyword evidence="3" id="KW-1185">Reference proteome</keyword>
<keyword evidence="2" id="KW-0482">Metalloprotease</keyword>
<keyword evidence="1" id="KW-0472">Membrane</keyword>
<keyword evidence="1" id="KW-1133">Transmembrane helix</keyword>
<dbReference type="PANTHER" id="PTHR36844">
    <property type="entry name" value="PROTEASE PRSW"/>
    <property type="match status" value="1"/>
</dbReference>
<sequence>MSSPAPQAFPAAPQWPQPRPRSLPTLVVEIVGIALGTAGVLYLLSYILSEAGASATFASGLVAMLPLAGVLLAIVWVDRWEPEPKWLLIAALAWGAGVSTVLALQLNTAYAIWAYSQSGDRLQADVLSAVISAPLVEEGLKGLGVLLVFLFRRKFFDGPVDGIVYAAVVAAGFAFTENVLYFAQSAEAGALGMTFVLRGIMSPFAHIVFTAVTGIALGFASRSTNRLAWVWMFPVGLLGAALLHAVWNASASLGGYYFILYFLFQVPLFVAGIVLVVWLRNDEKATIGNRLTEYAQAGWFAPHEIYMLTSFKGRRVARAWAAARGDGPEAAMKDFQKYATLLAFTRQRALSGRYDMGVRRDEQDLLARVTRARAGFTGAPG</sequence>
<comment type="caution">
    <text evidence="2">The sequence shown here is derived from an EMBL/GenBank/DDBJ whole genome shotgun (WGS) entry which is preliminary data.</text>
</comment>
<evidence type="ECO:0000313" key="3">
    <source>
        <dbReference type="Proteomes" id="UP001500622"/>
    </source>
</evidence>
<dbReference type="InterPro" id="IPR026898">
    <property type="entry name" value="PrsW"/>
</dbReference>
<feature type="transmembrane region" description="Helical" evidence="1">
    <location>
        <begin position="163"/>
        <end position="183"/>
    </location>
</feature>
<feature type="transmembrane region" description="Helical" evidence="1">
    <location>
        <begin position="195"/>
        <end position="220"/>
    </location>
</feature>
<dbReference type="RefSeq" id="WP_345218864.1">
    <property type="nucleotide sequence ID" value="NZ_BAABGN010000013.1"/>
</dbReference>
<dbReference type="GO" id="GO:0008237">
    <property type="term" value="F:metallopeptidase activity"/>
    <property type="evidence" value="ECO:0007669"/>
    <property type="project" value="UniProtKB-KW"/>
</dbReference>
<reference evidence="3" key="1">
    <citation type="journal article" date="2019" name="Int. J. Syst. Evol. Microbiol.">
        <title>The Global Catalogue of Microorganisms (GCM) 10K type strain sequencing project: providing services to taxonomists for standard genome sequencing and annotation.</title>
        <authorList>
            <consortium name="The Broad Institute Genomics Platform"/>
            <consortium name="The Broad Institute Genome Sequencing Center for Infectious Disease"/>
            <person name="Wu L."/>
            <person name="Ma J."/>
        </authorList>
    </citation>
    <scope>NUCLEOTIDE SEQUENCE [LARGE SCALE GENOMIC DNA]</scope>
    <source>
        <strain evidence="3">JCM 17810</strain>
    </source>
</reference>
<gene>
    <name evidence="2" type="ORF">GCM10023169_40250</name>
</gene>
<dbReference type="Proteomes" id="UP001500622">
    <property type="component" value="Unassembled WGS sequence"/>
</dbReference>
<feature type="transmembrane region" description="Helical" evidence="1">
    <location>
        <begin position="227"/>
        <end position="247"/>
    </location>
</feature>
<protein>
    <submittedName>
        <fullName evidence="2">PrsW family intramembrane metalloprotease</fullName>
    </submittedName>
</protein>